<dbReference type="SMART" id="SM00369">
    <property type="entry name" value="LRR_TYP"/>
    <property type="match status" value="5"/>
</dbReference>
<keyword evidence="4" id="KW-1015">Disulfide bond</keyword>
<evidence type="ECO:0000256" key="3">
    <source>
        <dbReference type="ARBA" id="ARBA00022737"/>
    </source>
</evidence>
<comment type="caution">
    <text evidence="8">The sequence shown here is derived from an EMBL/GenBank/DDBJ whole genome shotgun (WGS) entry which is preliminary data.</text>
</comment>
<feature type="domain" description="Ig-like" evidence="7">
    <location>
        <begin position="289"/>
        <end position="432"/>
    </location>
</feature>
<keyword evidence="6" id="KW-0812">Transmembrane</keyword>
<accession>A0A9D4P1T7</accession>
<evidence type="ECO:0000256" key="2">
    <source>
        <dbReference type="ARBA" id="ARBA00022729"/>
    </source>
</evidence>
<dbReference type="Gene3D" id="3.80.10.10">
    <property type="entry name" value="Ribonuclease Inhibitor"/>
    <property type="match status" value="2"/>
</dbReference>
<dbReference type="PANTHER" id="PTHR45842">
    <property type="entry name" value="SYNAPTIC ADHESION-LIKE MOLECULE SALM"/>
    <property type="match status" value="1"/>
</dbReference>
<reference evidence="8" key="1">
    <citation type="submission" date="2020-06" db="EMBL/GenBank/DDBJ databases">
        <authorList>
            <person name="Ji K."/>
            <person name="Li J."/>
        </authorList>
    </citation>
    <scope>NUCLEOTIDE SEQUENCE</scope>
    <source>
        <strain evidence="8">JKM2019</strain>
        <tissue evidence="8">Whole body</tissue>
    </source>
</reference>
<dbReference type="InterPro" id="IPR003591">
    <property type="entry name" value="Leu-rich_rpt_typical-subtyp"/>
</dbReference>
<dbReference type="Gene3D" id="2.60.40.10">
    <property type="entry name" value="Immunoglobulins"/>
    <property type="match status" value="1"/>
</dbReference>
<keyword evidence="6" id="KW-0472">Membrane</keyword>
<dbReference type="PROSITE" id="PS50835">
    <property type="entry name" value="IG_LIKE"/>
    <property type="match status" value="1"/>
</dbReference>
<dbReference type="SMART" id="SM00082">
    <property type="entry name" value="LRRCT"/>
    <property type="match status" value="1"/>
</dbReference>
<dbReference type="InterPro" id="IPR000483">
    <property type="entry name" value="Cys-rich_flank_reg_C"/>
</dbReference>
<evidence type="ECO:0000256" key="4">
    <source>
        <dbReference type="ARBA" id="ARBA00023157"/>
    </source>
</evidence>
<keyword evidence="2" id="KW-0732">Signal</keyword>
<keyword evidence="3" id="KW-0677">Repeat</keyword>
<dbReference type="InterPro" id="IPR001611">
    <property type="entry name" value="Leu-rich_rpt"/>
</dbReference>
<dbReference type="Pfam" id="PF13855">
    <property type="entry name" value="LRR_8"/>
    <property type="match status" value="1"/>
</dbReference>
<evidence type="ECO:0000256" key="6">
    <source>
        <dbReference type="SAM" id="Phobius"/>
    </source>
</evidence>
<organism evidence="8">
    <name type="scientific">Dermatophagoides farinae</name>
    <name type="common">American house dust mite</name>
    <dbReference type="NCBI Taxonomy" id="6954"/>
    <lineage>
        <taxon>Eukaryota</taxon>
        <taxon>Metazoa</taxon>
        <taxon>Ecdysozoa</taxon>
        <taxon>Arthropoda</taxon>
        <taxon>Chelicerata</taxon>
        <taxon>Arachnida</taxon>
        <taxon>Acari</taxon>
        <taxon>Acariformes</taxon>
        <taxon>Sarcoptiformes</taxon>
        <taxon>Astigmata</taxon>
        <taxon>Psoroptidia</taxon>
        <taxon>Analgoidea</taxon>
        <taxon>Pyroglyphidae</taxon>
        <taxon>Dermatophagoidinae</taxon>
        <taxon>Dermatophagoides</taxon>
    </lineage>
</organism>
<dbReference type="SUPFAM" id="SSF52058">
    <property type="entry name" value="L domain-like"/>
    <property type="match status" value="1"/>
</dbReference>
<name>A0A9D4P1T7_DERFA</name>
<dbReference type="PANTHER" id="PTHR45842:SF22">
    <property type="entry name" value="INSULIN-LIKE GROWTH FACTOR-BINDING PROTEIN COMPLEX ACID LABILE SUBUNIT ISOFORM X1"/>
    <property type="match status" value="1"/>
</dbReference>
<evidence type="ECO:0000256" key="1">
    <source>
        <dbReference type="ARBA" id="ARBA00022614"/>
    </source>
</evidence>
<dbReference type="InterPro" id="IPR013783">
    <property type="entry name" value="Ig-like_fold"/>
</dbReference>
<dbReference type="PROSITE" id="PS51450">
    <property type="entry name" value="LRR"/>
    <property type="match status" value="1"/>
</dbReference>
<dbReference type="InterPro" id="IPR003599">
    <property type="entry name" value="Ig_sub"/>
</dbReference>
<reference evidence="8" key="2">
    <citation type="journal article" date="2021" name="World Allergy Organ. J.">
        <title>Chromosome-level assembly of Dermatophagoides farinae genome and transcriptome reveals two novel allergens Der f 37 and Der f 39.</title>
        <authorList>
            <person name="Chen J."/>
            <person name="Cai Z."/>
            <person name="Fan D."/>
            <person name="Hu J."/>
            <person name="Hou Y."/>
            <person name="He Y."/>
            <person name="Zhang Z."/>
            <person name="Zhao Z."/>
            <person name="Gao P."/>
            <person name="Hu W."/>
            <person name="Sun J."/>
            <person name="Li J."/>
            <person name="Ji K."/>
        </authorList>
    </citation>
    <scope>NUCLEOTIDE SEQUENCE</scope>
    <source>
        <strain evidence="8">JKM2019</strain>
    </source>
</reference>
<proteinExistence type="predicted"/>
<evidence type="ECO:0000259" key="7">
    <source>
        <dbReference type="PROSITE" id="PS50835"/>
    </source>
</evidence>
<dbReference type="AlphaFoldDB" id="A0A9D4P1T7"/>
<dbReference type="Proteomes" id="UP000828236">
    <property type="component" value="Unassembled WGS sequence"/>
</dbReference>
<dbReference type="InterPro" id="IPR050467">
    <property type="entry name" value="LRFN"/>
</dbReference>
<dbReference type="InterPro" id="IPR032675">
    <property type="entry name" value="LRR_dom_sf"/>
</dbReference>
<sequence length="812" mass="90532">MFTSYLKEQQFSLLNINNNDDNENNIQPVTLTASTSTSSSSSAMQQQNFNNNNNNNQNCNIICQCKWKSGKETANCDHRSLQTIPNGLSSTTQVIDLNGNMLNKLPAMIFIQRGLINLQLEISAESFIKLSNLIELDLSNNSLTMVPSRSLAECPGLRRLSLSGNRINNIKSRSFLPLTNLNWLDLSFNVIYHLDMDAFIGLRSLQVLKLQSNHLQTIPSAQSFVQFLSIRLSLDLYDNQWRCDCHLKPFRDWIIANQIPMTIKPVCIMPTRLQGQTWDTIPADDFSCPPIINTVNTHYYKHIGNNVTISCSVSGFPSPRIYWLFESTGMGQTTITSIKDIEDDDDDDESVSESVINNHNNDVDVDVDDDDRLQNHRRQLLPSARYSIVQEREQMGNVVVSKLTVHSLQPIDTQRITCYAHNVGGIVMKNFTLIVSTQEPFSSSRSMDLLVSEFMLIVIAICILLMLLMLFLFIVIFRRKSGLSGSNANNNTCGSGGGGGATNHVTDSSQAPEPNRLQLDDDYLMIKQPPPPPPPPSATTLINGNLIMNGGSGVDEKSIFLDHHHHLHNHNHNHHHQQPTFIAPYYQPHPNNETMTSANILMVNTIDMLTAAAAAATANGNTIISTDPSPLFHHTDERNNDHHHIIYGTTRIAPTRMIMNNISTISGNNNISTSSKVNKVKFADEFQSASSLSFDSMINSNCSESITTTTTTTTTAANTAYTIATLRRSSTKLIHDNNNLMINKPLGIGHRNISSYPEGLRLIESSVDSGEQIPRIVAANNNTITTDEQCIDETEEDDYYQQQQQHSEISEI</sequence>
<dbReference type="InterPro" id="IPR007110">
    <property type="entry name" value="Ig-like_dom"/>
</dbReference>
<dbReference type="SUPFAM" id="SSF48726">
    <property type="entry name" value="Immunoglobulin"/>
    <property type="match status" value="1"/>
</dbReference>
<feature type="region of interest" description="Disordered" evidence="5">
    <location>
        <begin position="494"/>
        <end position="514"/>
    </location>
</feature>
<evidence type="ECO:0000256" key="5">
    <source>
        <dbReference type="SAM" id="MobiDB-lite"/>
    </source>
</evidence>
<feature type="transmembrane region" description="Helical" evidence="6">
    <location>
        <begin position="454"/>
        <end position="477"/>
    </location>
</feature>
<dbReference type="EMBL" id="SDOV01000003">
    <property type="protein sequence ID" value="KAH7643196.1"/>
    <property type="molecule type" value="Genomic_DNA"/>
</dbReference>
<dbReference type="SMART" id="SM00409">
    <property type="entry name" value="IG"/>
    <property type="match status" value="1"/>
</dbReference>
<evidence type="ECO:0000313" key="8">
    <source>
        <dbReference type="EMBL" id="KAH7643196.1"/>
    </source>
</evidence>
<keyword evidence="1" id="KW-0433">Leucine-rich repeat</keyword>
<gene>
    <name evidence="8" type="ORF">HUG17_9887</name>
</gene>
<keyword evidence="6" id="KW-1133">Transmembrane helix</keyword>
<protein>
    <recommendedName>
        <fullName evidence="7">Ig-like domain-containing protein</fullName>
    </recommendedName>
</protein>
<dbReference type="InterPro" id="IPR036179">
    <property type="entry name" value="Ig-like_dom_sf"/>
</dbReference>